<protein>
    <submittedName>
        <fullName evidence="2">Uncharacterized protein</fullName>
    </submittedName>
</protein>
<evidence type="ECO:0000313" key="3">
    <source>
        <dbReference type="Proteomes" id="UP001595859"/>
    </source>
</evidence>
<keyword evidence="1" id="KW-0812">Transmembrane</keyword>
<dbReference type="Proteomes" id="UP001595859">
    <property type="component" value="Unassembled WGS sequence"/>
</dbReference>
<evidence type="ECO:0000256" key="1">
    <source>
        <dbReference type="SAM" id="Phobius"/>
    </source>
</evidence>
<evidence type="ECO:0000313" key="2">
    <source>
        <dbReference type="EMBL" id="MFC4852207.1"/>
    </source>
</evidence>
<reference evidence="3" key="1">
    <citation type="journal article" date="2019" name="Int. J. Syst. Evol. Microbiol.">
        <title>The Global Catalogue of Microorganisms (GCM) 10K type strain sequencing project: providing services to taxonomists for standard genome sequencing and annotation.</title>
        <authorList>
            <consortium name="The Broad Institute Genomics Platform"/>
            <consortium name="The Broad Institute Genome Sequencing Center for Infectious Disease"/>
            <person name="Wu L."/>
            <person name="Ma J."/>
        </authorList>
    </citation>
    <scope>NUCLEOTIDE SEQUENCE [LARGE SCALE GENOMIC DNA]</scope>
    <source>
        <strain evidence="3">ZS-22-S1</strain>
    </source>
</reference>
<comment type="caution">
    <text evidence="2">The sequence shown here is derived from an EMBL/GenBank/DDBJ whole genome shotgun (WGS) entry which is preliminary data.</text>
</comment>
<organism evidence="2 3">
    <name type="scientific">Actinophytocola glycyrrhizae</name>
    <dbReference type="NCBI Taxonomy" id="2044873"/>
    <lineage>
        <taxon>Bacteria</taxon>
        <taxon>Bacillati</taxon>
        <taxon>Actinomycetota</taxon>
        <taxon>Actinomycetes</taxon>
        <taxon>Pseudonocardiales</taxon>
        <taxon>Pseudonocardiaceae</taxon>
    </lineage>
</organism>
<name>A0ABV9RT94_9PSEU</name>
<keyword evidence="3" id="KW-1185">Reference proteome</keyword>
<keyword evidence="1" id="KW-1133">Transmembrane helix</keyword>
<feature type="transmembrane region" description="Helical" evidence="1">
    <location>
        <begin position="32"/>
        <end position="50"/>
    </location>
</feature>
<keyword evidence="1" id="KW-0472">Membrane</keyword>
<gene>
    <name evidence="2" type="ORF">ACFPCV_01735</name>
</gene>
<sequence length="82" mass="9002">MVVLSLPFVIFMGTYQELVVNGELVEERKTNLFAPVAALIALAIAWRMAFMWETEQDRQPKWKAVAGLIAVGAVAQGVLGLI</sequence>
<dbReference type="EMBL" id="JBHSIS010000002">
    <property type="protein sequence ID" value="MFC4852207.1"/>
    <property type="molecule type" value="Genomic_DNA"/>
</dbReference>
<dbReference type="RefSeq" id="WP_378053710.1">
    <property type="nucleotide sequence ID" value="NZ_JBHSIS010000002.1"/>
</dbReference>
<proteinExistence type="predicted"/>
<feature type="transmembrane region" description="Helical" evidence="1">
    <location>
        <begin position="62"/>
        <end position="81"/>
    </location>
</feature>
<accession>A0ABV9RT94</accession>